<comment type="similarity">
    <text evidence="3 14">Belongs to the Nth/MutY family.</text>
</comment>
<keyword evidence="6" id="KW-0004">4Fe-4S</keyword>
<proteinExistence type="inferred from homology"/>
<dbReference type="CDD" id="cd03431">
    <property type="entry name" value="NUDIX_DNA_Glycosylase_C-MutY"/>
    <property type="match status" value="1"/>
</dbReference>
<gene>
    <name evidence="16" type="primary">mutY</name>
    <name evidence="16" type="ORF">EW142_14570</name>
</gene>
<evidence type="ECO:0000256" key="7">
    <source>
        <dbReference type="ARBA" id="ARBA00022723"/>
    </source>
</evidence>
<dbReference type="Pfam" id="PF00633">
    <property type="entry name" value="HHH"/>
    <property type="match status" value="1"/>
</dbReference>
<dbReference type="CDD" id="cd00056">
    <property type="entry name" value="ENDO3c"/>
    <property type="match status" value="1"/>
</dbReference>
<comment type="function">
    <text evidence="2">Adenine glycosylase active on G-A mispairs. MutY also corrects error-prone DNA synthesis past GO lesions which are due to the oxidatively damaged form of guanine: 7,8-dihydro-8-oxoguanine (8-oxo-dGTP).</text>
</comment>
<dbReference type="NCBIfam" id="TIGR01084">
    <property type="entry name" value="mutY"/>
    <property type="match status" value="1"/>
</dbReference>
<keyword evidence="8 14" id="KW-0227">DNA damage</keyword>
<evidence type="ECO:0000313" key="17">
    <source>
        <dbReference type="Proteomes" id="UP000291981"/>
    </source>
</evidence>
<accession>A0A4Q8QGZ2</accession>
<dbReference type="SUPFAM" id="SSF55811">
    <property type="entry name" value="Nudix"/>
    <property type="match status" value="1"/>
</dbReference>
<evidence type="ECO:0000256" key="6">
    <source>
        <dbReference type="ARBA" id="ARBA00022485"/>
    </source>
</evidence>
<dbReference type="Pfam" id="PF14815">
    <property type="entry name" value="NUDIX_4"/>
    <property type="match status" value="1"/>
</dbReference>
<dbReference type="SMART" id="SM00478">
    <property type="entry name" value="ENDO3c"/>
    <property type="match status" value="1"/>
</dbReference>
<comment type="catalytic activity">
    <reaction evidence="1 14">
        <text>Hydrolyzes free adenine bases from 7,8-dihydro-8-oxoguanine:adenine mismatched double-stranded DNA, leaving an apurinic site.</text>
        <dbReference type="EC" id="3.2.2.31"/>
    </reaction>
</comment>
<evidence type="ECO:0000256" key="14">
    <source>
        <dbReference type="RuleBase" id="RU365096"/>
    </source>
</evidence>
<keyword evidence="12" id="KW-0234">DNA repair</keyword>
<evidence type="ECO:0000256" key="8">
    <source>
        <dbReference type="ARBA" id="ARBA00022763"/>
    </source>
</evidence>
<protein>
    <recommendedName>
        <fullName evidence="5 14">Adenine DNA glycosylase</fullName>
        <ecNumber evidence="4 14">3.2.2.31</ecNumber>
    </recommendedName>
</protein>
<dbReference type="GO" id="GO:0051539">
    <property type="term" value="F:4 iron, 4 sulfur cluster binding"/>
    <property type="evidence" value="ECO:0007669"/>
    <property type="project" value="UniProtKB-UniRule"/>
</dbReference>
<dbReference type="EMBL" id="SGIU01000002">
    <property type="protein sequence ID" value="TAI47873.1"/>
    <property type="molecule type" value="Genomic_DNA"/>
</dbReference>
<dbReference type="Gene3D" id="1.10.1670.10">
    <property type="entry name" value="Helix-hairpin-Helix base-excision DNA repair enzymes (C-terminal)"/>
    <property type="match status" value="1"/>
</dbReference>
<dbReference type="SUPFAM" id="SSF48150">
    <property type="entry name" value="DNA-glycosylase"/>
    <property type="match status" value="1"/>
</dbReference>
<dbReference type="InterPro" id="IPR044298">
    <property type="entry name" value="MIG/MutY"/>
</dbReference>
<keyword evidence="17" id="KW-1185">Reference proteome</keyword>
<sequence>MSFSQKVLQWYQEHKRELPWRNTKDPYKIWLSEVILQQTRVVQGTPYYHKFVKAFPTVQDLANASEEKVLKLWQGLGYYSRARNLHATAKIVVTEYEGKFPDTYEGLKRLKGVGDYTASAIASISFGIPEPVVDGNVYRVLARYFGVEIPINSSQGIKYFKTLAREVMDRKNIRDYNQAIMEFGAIQCAPKKPYCLLCPLNDGCSALKENRVADLPVKLNKTKVKQRYFNYLVFLDPQMRTQLEQRKGKGIWQNLYQFPLVESEKLIDGEELRTQIQALDLENQIKSISLRNKEPVVHKLSHQHLHTRFWMVELAKDLKEGISWKQTIDFPVPVLIADFIKTFKI</sequence>
<dbReference type="Proteomes" id="UP000291981">
    <property type="component" value="Unassembled WGS sequence"/>
</dbReference>
<dbReference type="GO" id="GO:0046872">
    <property type="term" value="F:metal ion binding"/>
    <property type="evidence" value="ECO:0007669"/>
    <property type="project" value="UniProtKB-UniRule"/>
</dbReference>
<evidence type="ECO:0000256" key="12">
    <source>
        <dbReference type="ARBA" id="ARBA00023204"/>
    </source>
</evidence>
<evidence type="ECO:0000313" key="16">
    <source>
        <dbReference type="EMBL" id="TAI47873.1"/>
    </source>
</evidence>
<evidence type="ECO:0000256" key="2">
    <source>
        <dbReference type="ARBA" id="ARBA00002933"/>
    </source>
</evidence>
<dbReference type="AlphaFoldDB" id="A0A4Q8QGZ2"/>
<dbReference type="InterPro" id="IPR029119">
    <property type="entry name" value="MutY_C"/>
</dbReference>
<keyword evidence="13 14" id="KW-0326">Glycosidase</keyword>
<dbReference type="GO" id="GO:0034039">
    <property type="term" value="F:8-oxo-7,8-dihydroguanine DNA N-glycosylase activity"/>
    <property type="evidence" value="ECO:0007669"/>
    <property type="project" value="TreeGrafter"/>
</dbReference>
<dbReference type="InterPro" id="IPR000445">
    <property type="entry name" value="HhH_motif"/>
</dbReference>
<evidence type="ECO:0000256" key="10">
    <source>
        <dbReference type="ARBA" id="ARBA00023004"/>
    </source>
</evidence>
<dbReference type="EC" id="3.2.2.31" evidence="4 14"/>
<dbReference type="RefSeq" id="WP_130615077.1">
    <property type="nucleotide sequence ID" value="NZ_SGIU01000002.1"/>
</dbReference>
<dbReference type="Gene3D" id="3.90.79.10">
    <property type="entry name" value="Nucleoside Triphosphate Pyrophosphohydrolase"/>
    <property type="match status" value="1"/>
</dbReference>
<dbReference type="InterPro" id="IPR015797">
    <property type="entry name" value="NUDIX_hydrolase-like_dom_sf"/>
</dbReference>
<dbReference type="InterPro" id="IPR005760">
    <property type="entry name" value="A/G_AdeGlyc_MutY"/>
</dbReference>
<evidence type="ECO:0000256" key="11">
    <source>
        <dbReference type="ARBA" id="ARBA00023014"/>
    </source>
</evidence>
<evidence type="ECO:0000256" key="13">
    <source>
        <dbReference type="ARBA" id="ARBA00023295"/>
    </source>
</evidence>
<dbReference type="GO" id="GO:0000701">
    <property type="term" value="F:purine-specific mismatch base pair DNA N-glycosylase activity"/>
    <property type="evidence" value="ECO:0007669"/>
    <property type="project" value="UniProtKB-EC"/>
</dbReference>
<dbReference type="PANTHER" id="PTHR42944">
    <property type="entry name" value="ADENINE DNA GLYCOSYLASE"/>
    <property type="match status" value="1"/>
</dbReference>
<dbReference type="InterPro" id="IPR003265">
    <property type="entry name" value="HhH-GPD_domain"/>
</dbReference>
<dbReference type="GO" id="GO:0006284">
    <property type="term" value="P:base-excision repair"/>
    <property type="evidence" value="ECO:0007669"/>
    <property type="project" value="UniProtKB-UniRule"/>
</dbReference>
<keyword evidence="7" id="KW-0479">Metal-binding</keyword>
<reference evidence="16 17" key="1">
    <citation type="submission" date="2019-02" db="EMBL/GenBank/DDBJ databases">
        <title>Draft genome sequence of Muricauda sp. 176CP4-71.</title>
        <authorList>
            <person name="Park J.-S."/>
        </authorList>
    </citation>
    <scope>NUCLEOTIDE SEQUENCE [LARGE SCALE GENOMIC DNA]</scope>
    <source>
        <strain evidence="16 17">176CP4-71</strain>
    </source>
</reference>
<comment type="cofactor">
    <cofactor evidence="14">
        <name>[4Fe-4S] cluster</name>
        <dbReference type="ChEBI" id="CHEBI:49883"/>
    </cofactor>
    <text evidence="14">Binds 1 [4Fe-4S] cluster.</text>
</comment>
<dbReference type="GO" id="GO:0032357">
    <property type="term" value="F:oxidized purine DNA binding"/>
    <property type="evidence" value="ECO:0007669"/>
    <property type="project" value="TreeGrafter"/>
</dbReference>
<dbReference type="InterPro" id="IPR011257">
    <property type="entry name" value="DNA_glycosylase"/>
</dbReference>
<keyword evidence="9" id="KW-0378">Hydrolase</keyword>
<dbReference type="GO" id="GO:0006298">
    <property type="term" value="P:mismatch repair"/>
    <property type="evidence" value="ECO:0007669"/>
    <property type="project" value="TreeGrafter"/>
</dbReference>
<evidence type="ECO:0000259" key="15">
    <source>
        <dbReference type="SMART" id="SM00478"/>
    </source>
</evidence>
<dbReference type="InterPro" id="IPR023170">
    <property type="entry name" value="HhH_base_excis_C"/>
</dbReference>
<keyword evidence="10 14" id="KW-0408">Iron</keyword>
<dbReference type="Pfam" id="PF00730">
    <property type="entry name" value="HhH-GPD"/>
    <property type="match status" value="1"/>
</dbReference>
<evidence type="ECO:0000256" key="1">
    <source>
        <dbReference type="ARBA" id="ARBA00000843"/>
    </source>
</evidence>
<name>A0A4Q8QGZ2_9FLAO</name>
<organism evidence="16 17">
    <name type="scientific">Flagellimonas allohymeniacidonis</name>
    <dbReference type="NCBI Taxonomy" id="2517819"/>
    <lineage>
        <taxon>Bacteria</taxon>
        <taxon>Pseudomonadati</taxon>
        <taxon>Bacteroidota</taxon>
        <taxon>Flavobacteriia</taxon>
        <taxon>Flavobacteriales</taxon>
        <taxon>Flavobacteriaceae</taxon>
        <taxon>Flagellimonas</taxon>
    </lineage>
</organism>
<dbReference type="FunFam" id="1.10.340.30:FF:000010">
    <property type="entry name" value="Adenine DNA glycosylase"/>
    <property type="match status" value="1"/>
</dbReference>
<feature type="domain" description="HhH-GPD" evidence="15">
    <location>
        <begin position="35"/>
        <end position="186"/>
    </location>
</feature>
<dbReference type="OrthoDB" id="9802365at2"/>
<evidence type="ECO:0000256" key="5">
    <source>
        <dbReference type="ARBA" id="ARBA00022023"/>
    </source>
</evidence>
<dbReference type="GO" id="GO:0035485">
    <property type="term" value="F:adenine/guanine mispair binding"/>
    <property type="evidence" value="ECO:0007669"/>
    <property type="project" value="TreeGrafter"/>
</dbReference>
<evidence type="ECO:0000256" key="3">
    <source>
        <dbReference type="ARBA" id="ARBA00008343"/>
    </source>
</evidence>
<keyword evidence="11" id="KW-0411">Iron-sulfur</keyword>
<dbReference type="PANTHER" id="PTHR42944:SF1">
    <property type="entry name" value="ADENINE DNA GLYCOSYLASE"/>
    <property type="match status" value="1"/>
</dbReference>
<comment type="caution">
    <text evidence="16">The sequence shown here is derived from an EMBL/GenBank/DDBJ whole genome shotgun (WGS) entry which is preliminary data.</text>
</comment>
<evidence type="ECO:0000256" key="4">
    <source>
        <dbReference type="ARBA" id="ARBA00012045"/>
    </source>
</evidence>
<dbReference type="Gene3D" id="1.10.340.30">
    <property type="entry name" value="Hypothetical protein, domain 2"/>
    <property type="match status" value="1"/>
</dbReference>
<evidence type="ECO:0000256" key="9">
    <source>
        <dbReference type="ARBA" id="ARBA00022801"/>
    </source>
</evidence>